<evidence type="ECO:0000259" key="2">
    <source>
        <dbReference type="SMART" id="SM00852"/>
    </source>
</evidence>
<dbReference type="CDD" id="cd00885">
    <property type="entry name" value="cinA"/>
    <property type="match status" value="1"/>
</dbReference>
<protein>
    <submittedName>
        <fullName evidence="3">Molybdopterin binding protein</fullName>
    </submittedName>
</protein>
<feature type="domain" description="MoaB/Mog" evidence="2">
    <location>
        <begin position="152"/>
        <end position="322"/>
    </location>
</feature>
<dbReference type="InterPro" id="IPR036425">
    <property type="entry name" value="MoaB/Mog-like_dom_sf"/>
</dbReference>
<gene>
    <name evidence="3" type="ORF">PYCCODRAFT_689624</name>
</gene>
<name>A0A1Y2IHC9_TRAC3</name>
<dbReference type="SMART" id="SM00852">
    <property type="entry name" value="MoCF_biosynth"/>
    <property type="match status" value="1"/>
</dbReference>
<dbReference type="GO" id="GO:0042726">
    <property type="term" value="P:flavin-containing compound metabolic process"/>
    <property type="evidence" value="ECO:0007669"/>
    <property type="project" value="TreeGrafter"/>
</dbReference>
<dbReference type="EMBL" id="KZ084118">
    <property type="protein sequence ID" value="OSD00528.1"/>
    <property type="molecule type" value="Genomic_DNA"/>
</dbReference>
<evidence type="ECO:0000313" key="3">
    <source>
        <dbReference type="EMBL" id="OSD00528.1"/>
    </source>
</evidence>
<dbReference type="OrthoDB" id="448496at2759"/>
<dbReference type="SUPFAM" id="SSF53218">
    <property type="entry name" value="Molybdenum cofactor biosynthesis proteins"/>
    <property type="match status" value="1"/>
</dbReference>
<dbReference type="InterPro" id="IPR056596">
    <property type="entry name" value="FLAD1_M"/>
</dbReference>
<dbReference type="Gene3D" id="3.40.980.10">
    <property type="entry name" value="MoaB/Mog-like domain"/>
    <property type="match status" value="1"/>
</dbReference>
<proteinExistence type="predicted"/>
<keyword evidence="4" id="KW-1185">Reference proteome</keyword>
<evidence type="ECO:0000256" key="1">
    <source>
        <dbReference type="SAM" id="MobiDB-lite"/>
    </source>
</evidence>
<accession>A0A1Y2IHC9</accession>
<reference evidence="3 4" key="1">
    <citation type="journal article" date="2015" name="Biotechnol. Biofuels">
        <title>Enhanced degradation of softwood versus hardwood by the white-rot fungus Pycnoporus coccineus.</title>
        <authorList>
            <person name="Couturier M."/>
            <person name="Navarro D."/>
            <person name="Chevret D."/>
            <person name="Henrissat B."/>
            <person name="Piumi F."/>
            <person name="Ruiz-Duenas F.J."/>
            <person name="Martinez A.T."/>
            <person name="Grigoriev I.V."/>
            <person name="Riley R."/>
            <person name="Lipzen A."/>
            <person name="Berrin J.G."/>
            <person name="Master E.R."/>
            <person name="Rosso M.N."/>
        </authorList>
    </citation>
    <scope>NUCLEOTIDE SEQUENCE [LARGE SCALE GENOMIC DNA]</scope>
    <source>
        <strain evidence="3 4">BRFM310</strain>
    </source>
</reference>
<dbReference type="PANTHER" id="PTHR47675:SF1">
    <property type="entry name" value="MOLYBDOPTERIN BINDING DOMAIN PROTEIN (AFU_ORTHOLOGUE AFUA_5G11210)"/>
    <property type="match status" value="1"/>
</dbReference>
<dbReference type="Pfam" id="PF24102">
    <property type="entry name" value="FLAD1_M"/>
    <property type="match status" value="1"/>
</dbReference>
<dbReference type="GO" id="GO:0047884">
    <property type="term" value="F:FAD diphosphatase activity"/>
    <property type="evidence" value="ECO:0007669"/>
    <property type="project" value="TreeGrafter"/>
</dbReference>
<evidence type="ECO:0000313" key="4">
    <source>
        <dbReference type="Proteomes" id="UP000193067"/>
    </source>
</evidence>
<dbReference type="Pfam" id="PF00994">
    <property type="entry name" value="MoCF_biosynth"/>
    <property type="match status" value="1"/>
</dbReference>
<feature type="region of interest" description="Disordered" evidence="1">
    <location>
        <begin position="88"/>
        <end position="133"/>
    </location>
</feature>
<dbReference type="STRING" id="1353009.A0A1Y2IHC9"/>
<dbReference type="PANTHER" id="PTHR47675">
    <property type="entry name" value="MOLYBDOPTERIN BINDING DOMAIN PROTEIN (AFU_ORTHOLOGUE AFUA_5G11210)"/>
    <property type="match status" value="1"/>
</dbReference>
<dbReference type="AlphaFoldDB" id="A0A1Y2IHC9"/>
<sequence>MLVEGVHCNSTAKQLEHRRRTTTVSACLHTWCATQRQTRMQHTVVRNLQVGRLHRSGLLSQPARARLSTPTTLWSRSRATFFTKQHPRIPARAMSGNATTTHPVPADPSAPSEKRENQGQATGVGEQPKWNFPLSPVPANPLGEGRYIKTAAALVIGDEILNGKTLDRNSNYFARYCFENGIDLRRIEVVPDEEDDIVEAARRLVKNFDFVITSGGIGPTHDDITYASLAKAFDQPLEHHQETLRRMAEMTRHRADMAQQTPEQRAARERMALFPRDAEVLFIAPDIWVPVVRLAGKLCVFPGIPRLFQRMLDGLTPFLPLPPPSERPFRQQIFTALPESSIAPYLTELQARTKDAGVRVGSYPMLAKGVYVSLIGREAEQVRGLAEEVAQRLQGRLVSEEEARKEKSAL</sequence>
<organism evidence="3 4">
    <name type="scientific">Trametes coccinea (strain BRFM310)</name>
    <name type="common">Pycnoporus coccineus</name>
    <dbReference type="NCBI Taxonomy" id="1353009"/>
    <lineage>
        <taxon>Eukaryota</taxon>
        <taxon>Fungi</taxon>
        <taxon>Dikarya</taxon>
        <taxon>Basidiomycota</taxon>
        <taxon>Agaricomycotina</taxon>
        <taxon>Agaricomycetes</taxon>
        <taxon>Polyporales</taxon>
        <taxon>Polyporaceae</taxon>
        <taxon>Trametes</taxon>
    </lineage>
</organism>
<dbReference type="InterPro" id="IPR001453">
    <property type="entry name" value="MoaB/Mog_dom"/>
</dbReference>
<dbReference type="Proteomes" id="UP000193067">
    <property type="component" value="Unassembled WGS sequence"/>
</dbReference>